<evidence type="ECO:0000256" key="1">
    <source>
        <dbReference type="ARBA" id="ARBA00001695"/>
    </source>
</evidence>
<evidence type="ECO:0000256" key="6">
    <source>
        <dbReference type="RuleBase" id="RU361192"/>
    </source>
</evidence>
<evidence type="ECO:0000313" key="11">
    <source>
        <dbReference type="Proteomes" id="UP001304683"/>
    </source>
</evidence>
<evidence type="ECO:0000313" key="10">
    <source>
        <dbReference type="EMBL" id="WPD18252.1"/>
    </source>
</evidence>
<name>A0ABZ0QL69_9FIRM</name>
<keyword evidence="5 6" id="KW-0326">Glycosidase</keyword>
<dbReference type="InterPro" id="IPR000421">
    <property type="entry name" value="FA58C"/>
</dbReference>
<dbReference type="GO" id="GO:0016787">
    <property type="term" value="F:hydrolase activity"/>
    <property type="evidence" value="ECO:0007669"/>
    <property type="project" value="UniProtKB-KW"/>
</dbReference>
<dbReference type="Pfam" id="PF00754">
    <property type="entry name" value="F5_F8_type_C"/>
    <property type="match status" value="1"/>
</dbReference>
<feature type="compositionally biased region" description="Low complexity" evidence="7">
    <location>
        <begin position="73"/>
        <end position="85"/>
    </location>
</feature>
<keyword evidence="11" id="KW-1185">Reference proteome</keyword>
<dbReference type="RefSeq" id="WP_318750102.1">
    <property type="nucleotide sequence ID" value="NZ_CP132508.1"/>
</dbReference>
<dbReference type="InterPro" id="IPR011683">
    <property type="entry name" value="Glyco_hydro_53"/>
</dbReference>
<dbReference type="InterPro" id="IPR008979">
    <property type="entry name" value="Galactose-bd-like_sf"/>
</dbReference>
<gene>
    <name evidence="10" type="ORF">Q5761_07625</name>
</gene>
<keyword evidence="8" id="KW-1133">Transmembrane helix</keyword>
<dbReference type="Pfam" id="PF07745">
    <property type="entry name" value="Glyco_hydro_53"/>
    <property type="match status" value="1"/>
</dbReference>
<dbReference type="Gene3D" id="2.60.120.260">
    <property type="entry name" value="Galactose-binding domain-like"/>
    <property type="match status" value="1"/>
</dbReference>
<comment type="similarity">
    <text evidence="2 6">Belongs to the glycosyl hydrolase 53 family.</text>
</comment>
<keyword evidence="8" id="KW-0472">Membrane</keyword>
<feature type="region of interest" description="Disordered" evidence="7">
    <location>
        <begin position="73"/>
        <end position="97"/>
    </location>
</feature>
<dbReference type="PROSITE" id="PS50022">
    <property type="entry name" value="FA58C_3"/>
    <property type="match status" value="1"/>
</dbReference>
<dbReference type="Gene3D" id="3.20.20.80">
    <property type="entry name" value="Glycosidases"/>
    <property type="match status" value="1"/>
</dbReference>
<protein>
    <recommendedName>
        <fullName evidence="3 6">Arabinogalactan endo-beta-1,4-galactanase</fullName>
        <ecNumber evidence="3 6">3.2.1.89</ecNumber>
    </recommendedName>
</protein>
<evidence type="ECO:0000256" key="4">
    <source>
        <dbReference type="ARBA" id="ARBA00022801"/>
    </source>
</evidence>
<dbReference type="PANTHER" id="PTHR34983:SF1">
    <property type="entry name" value="ARABINOGALACTAN ENDO-BETA-1,4-GALACTANASE A"/>
    <property type="match status" value="1"/>
</dbReference>
<reference evidence="10 11" key="1">
    <citation type="submission" date="2023-08" db="EMBL/GenBank/DDBJ databases">
        <title>Genome sequence of Thermaerobacter compostii strain Ins1, a spore-forming filamentous bacterium isolated from a deep geothermal reservoir.</title>
        <authorList>
            <person name="Bregnard D."/>
            <person name="Gonzalez D."/>
            <person name="Junier P."/>
        </authorList>
    </citation>
    <scope>NUCLEOTIDE SEQUENCE [LARGE SCALE GENOMIC DNA]</scope>
    <source>
        <strain evidence="10 11">Ins1</strain>
    </source>
</reference>
<evidence type="ECO:0000256" key="3">
    <source>
        <dbReference type="ARBA" id="ARBA00012556"/>
    </source>
</evidence>
<evidence type="ECO:0000256" key="7">
    <source>
        <dbReference type="SAM" id="MobiDB-lite"/>
    </source>
</evidence>
<evidence type="ECO:0000256" key="8">
    <source>
        <dbReference type="SAM" id="Phobius"/>
    </source>
</evidence>
<evidence type="ECO:0000256" key="5">
    <source>
        <dbReference type="ARBA" id="ARBA00023295"/>
    </source>
</evidence>
<dbReference type="EMBL" id="CP132508">
    <property type="protein sequence ID" value="WPD18252.1"/>
    <property type="molecule type" value="Genomic_DNA"/>
</dbReference>
<proteinExistence type="inferred from homology"/>
<evidence type="ECO:0000256" key="2">
    <source>
        <dbReference type="ARBA" id="ARBA00010687"/>
    </source>
</evidence>
<sequence length="547" mass="60002">MRIKCGERDRWVGVWARAGLIFTLLVFIGLGLVIGPTSAWAGRALHKRGGNPDPHPRTRQLLVNLALSSFVSASSSSPNQPAVNATDGDAATSWSPGQNRGELIVDLHRPRHLGGIGLTLGKNSDATVSVAVADRPGHWQVVPSLQKRSLPAGQPVAFPLPKNLANARYVRLTVIGSDGKVPTVAEFRLFGVDRHTRSMALGADLSFELEEERVGNKFTDLDGQVLPPHQIMRRHGANYARLRLWVDPPGGYNNLASDLAMAKGIKAAGMKLLLNIHYSDFWADPGKQIIPRAWQGQDLTTLERTVENYTRQVIAAFAAQGTPVDMVQIGNEITNGILWPLGKVEGNQGWDSFVALLKAGIRGAIKGSPPNHRPRIMLHIDQGGNNKVCRNFFDHIIAEDVPFDIIGLSYYPFWHGSLSDLRQNVNDLATRYGKDIIIVETQYPWTLENGDDTPNFVWTESQLPAGYPASPRGQISFVNDLLSILAQVPGDRGAGIFYWEPEWIPGVGWEPGAGTPNDNLTLFDFRGRALPSIKIYGNPVETLQVNE</sequence>
<dbReference type="PANTHER" id="PTHR34983">
    <property type="entry name" value="ARABINOGALACTAN ENDO-BETA-1,4-GALACTANASE A"/>
    <property type="match status" value="1"/>
</dbReference>
<dbReference type="SUPFAM" id="SSF49785">
    <property type="entry name" value="Galactose-binding domain-like"/>
    <property type="match status" value="1"/>
</dbReference>
<keyword evidence="4 6" id="KW-0378">Hydrolase</keyword>
<keyword evidence="8" id="KW-0812">Transmembrane</keyword>
<feature type="transmembrane region" description="Helical" evidence="8">
    <location>
        <begin position="12"/>
        <end position="34"/>
    </location>
</feature>
<dbReference type="InterPro" id="IPR017853">
    <property type="entry name" value="GH"/>
</dbReference>
<evidence type="ECO:0000259" key="9">
    <source>
        <dbReference type="PROSITE" id="PS50022"/>
    </source>
</evidence>
<comment type="catalytic activity">
    <reaction evidence="1 6">
        <text>The enzyme specifically hydrolyzes (1-&gt;4)-beta-D-galactosidic linkages in type I arabinogalactans.</text>
        <dbReference type="EC" id="3.2.1.89"/>
    </reaction>
</comment>
<dbReference type="SUPFAM" id="SSF51445">
    <property type="entry name" value="(Trans)glycosidases"/>
    <property type="match status" value="1"/>
</dbReference>
<organism evidence="10 11">
    <name type="scientific">Thermaerobacter composti</name>
    <dbReference type="NCBI Taxonomy" id="554949"/>
    <lineage>
        <taxon>Bacteria</taxon>
        <taxon>Bacillati</taxon>
        <taxon>Bacillota</taxon>
        <taxon>Clostridia</taxon>
        <taxon>Eubacteriales</taxon>
        <taxon>Clostridiales Family XVII. Incertae Sedis</taxon>
        <taxon>Thermaerobacter</taxon>
    </lineage>
</organism>
<dbReference type="Proteomes" id="UP001304683">
    <property type="component" value="Chromosome"/>
</dbReference>
<dbReference type="EC" id="3.2.1.89" evidence="3 6"/>
<accession>A0ABZ0QL69</accession>
<feature type="domain" description="F5/8 type C" evidence="9">
    <location>
        <begin position="58"/>
        <end position="192"/>
    </location>
</feature>